<keyword evidence="2" id="KW-1185">Reference proteome</keyword>
<dbReference type="RefSeq" id="WP_248252419.1">
    <property type="nucleotide sequence ID" value="NZ_JAIWJX010000002.1"/>
</dbReference>
<evidence type="ECO:0000313" key="1">
    <source>
        <dbReference type="EMBL" id="MCK6256806.1"/>
    </source>
</evidence>
<dbReference type="AlphaFoldDB" id="A0A9X1XA08"/>
<comment type="caution">
    <text evidence="1">The sequence shown here is derived from an EMBL/GenBank/DDBJ whole genome shotgun (WGS) entry which is preliminary data.</text>
</comment>
<proteinExistence type="predicted"/>
<dbReference type="Proteomes" id="UP001139011">
    <property type="component" value="Unassembled WGS sequence"/>
</dbReference>
<evidence type="ECO:0000313" key="2">
    <source>
        <dbReference type="Proteomes" id="UP001139011"/>
    </source>
</evidence>
<gene>
    <name evidence="1" type="ORF">LCY76_09385</name>
</gene>
<organism evidence="1 2">
    <name type="scientific">Fictibacillus marinisediminis</name>
    <dbReference type="NCBI Taxonomy" id="2878389"/>
    <lineage>
        <taxon>Bacteria</taxon>
        <taxon>Bacillati</taxon>
        <taxon>Bacillota</taxon>
        <taxon>Bacilli</taxon>
        <taxon>Bacillales</taxon>
        <taxon>Fictibacillaceae</taxon>
        <taxon>Fictibacillus</taxon>
    </lineage>
</organism>
<name>A0A9X1XA08_9BACL</name>
<reference evidence="1" key="1">
    <citation type="submission" date="2021-09" db="EMBL/GenBank/DDBJ databases">
        <title>Genome analysis of Fictibacillus sp. KIGAM418 isolated from marine sediment.</title>
        <authorList>
            <person name="Seo M.-J."/>
            <person name="Cho E.-S."/>
            <person name="Hwang C.Y."/>
        </authorList>
    </citation>
    <scope>NUCLEOTIDE SEQUENCE</scope>
    <source>
        <strain evidence="1">KIGAM418</strain>
    </source>
</reference>
<sequence length="136" mass="15482">MASKSIFHYTNLPGMDYAALSVYVYIAAHKQDQLSVDGSSKPNGLQGWCYRTKKRMVSDLKISKVKLDACLRTLQQYGLIQVAQCKNKYGGKPLKYHKPLRPSTKQALIEKYPQFFEVEETDGEFVELEILSIDEA</sequence>
<accession>A0A9X1XA08</accession>
<dbReference type="EMBL" id="JAIWJX010000002">
    <property type="protein sequence ID" value="MCK6256806.1"/>
    <property type="molecule type" value="Genomic_DNA"/>
</dbReference>
<protein>
    <submittedName>
        <fullName evidence="1">Uncharacterized protein</fullName>
    </submittedName>
</protein>